<gene>
    <name evidence="1" type="ORF">OXX778_LOCUS21463</name>
</gene>
<dbReference type="AlphaFoldDB" id="A0A814PL23"/>
<proteinExistence type="predicted"/>
<dbReference type="EMBL" id="CAJNOC010007949">
    <property type="protein sequence ID" value="CAF1107486.1"/>
    <property type="molecule type" value="Genomic_DNA"/>
</dbReference>
<name>A0A814PL23_9BILA</name>
<sequence>MTSNKITKKKKILQKNIEPHTKLSECQIDFSNDLDFCCETFDDNQEISHPQLENENSMTHD</sequence>
<feature type="non-terminal residue" evidence="1">
    <location>
        <position position="61"/>
    </location>
</feature>
<keyword evidence="2" id="KW-1185">Reference proteome</keyword>
<protein>
    <submittedName>
        <fullName evidence="1">Uncharacterized protein</fullName>
    </submittedName>
</protein>
<reference evidence="1" key="1">
    <citation type="submission" date="2021-02" db="EMBL/GenBank/DDBJ databases">
        <authorList>
            <person name="Nowell W R."/>
        </authorList>
    </citation>
    <scope>NUCLEOTIDE SEQUENCE</scope>
    <source>
        <strain evidence="1">Ploen Becks lab</strain>
    </source>
</reference>
<accession>A0A814PL23</accession>
<dbReference type="Proteomes" id="UP000663879">
    <property type="component" value="Unassembled WGS sequence"/>
</dbReference>
<comment type="caution">
    <text evidence="1">The sequence shown here is derived from an EMBL/GenBank/DDBJ whole genome shotgun (WGS) entry which is preliminary data.</text>
</comment>
<evidence type="ECO:0000313" key="2">
    <source>
        <dbReference type="Proteomes" id="UP000663879"/>
    </source>
</evidence>
<organism evidence="1 2">
    <name type="scientific">Brachionus calyciflorus</name>
    <dbReference type="NCBI Taxonomy" id="104777"/>
    <lineage>
        <taxon>Eukaryota</taxon>
        <taxon>Metazoa</taxon>
        <taxon>Spiralia</taxon>
        <taxon>Gnathifera</taxon>
        <taxon>Rotifera</taxon>
        <taxon>Eurotatoria</taxon>
        <taxon>Monogononta</taxon>
        <taxon>Pseudotrocha</taxon>
        <taxon>Ploima</taxon>
        <taxon>Brachionidae</taxon>
        <taxon>Brachionus</taxon>
    </lineage>
</organism>
<evidence type="ECO:0000313" key="1">
    <source>
        <dbReference type="EMBL" id="CAF1107486.1"/>
    </source>
</evidence>